<dbReference type="Proteomes" id="UP000223606">
    <property type="component" value="Chromosome 1"/>
</dbReference>
<dbReference type="OrthoDB" id="5292736at2"/>
<dbReference type="InterPro" id="IPR038351">
    <property type="entry name" value="MCD_N_sf"/>
</dbReference>
<organism evidence="4 5">
    <name type="scientific">Hartmannibacter diazotrophicus</name>
    <dbReference type="NCBI Taxonomy" id="1482074"/>
    <lineage>
        <taxon>Bacteria</taxon>
        <taxon>Pseudomonadati</taxon>
        <taxon>Pseudomonadota</taxon>
        <taxon>Alphaproteobacteria</taxon>
        <taxon>Hyphomicrobiales</taxon>
        <taxon>Pleomorphomonadaceae</taxon>
        <taxon>Hartmannibacter</taxon>
    </lineage>
</organism>
<proteinExistence type="predicted"/>
<dbReference type="EMBL" id="LT960614">
    <property type="protein sequence ID" value="SON57906.1"/>
    <property type="molecule type" value="Genomic_DNA"/>
</dbReference>
<evidence type="ECO:0000259" key="2">
    <source>
        <dbReference type="Pfam" id="PF05292"/>
    </source>
</evidence>
<accession>A0A2C9DCC1</accession>
<dbReference type="KEGG" id="hdi:HDIA_4365"/>
<dbReference type="Gene3D" id="1.20.140.90">
    <property type="entry name" value="Malonyl-CoA decarboxylase, oligemerization domain"/>
    <property type="match status" value="1"/>
</dbReference>
<dbReference type="GO" id="GO:0006633">
    <property type="term" value="P:fatty acid biosynthetic process"/>
    <property type="evidence" value="ECO:0007669"/>
    <property type="project" value="InterPro"/>
</dbReference>
<feature type="domain" description="Malonyl-CoA decarboxylase N-terminal" evidence="3">
    <location>
        <begin position="87"/>
        <end position="170"/>
    </location>
</feature>
<evidence type="ECO:0000256" key="1">
    <source>
        <dbReference type="SAM" id="MobiDB-lite"/>
    </source>
</evidence>
<evidence type="ECO:0000313" key="5">
    <source>
        <dbReference type="Proteomes" id="UP000223606"/>
    </source>
</evidence>
<dbReference type="InterPro" id="IPR035372">
    <property type="entry name" value="MCD_N"/>
</dbReference>
<feature type="domain" description="Malonyl-CoA decarboxylase C-terminal" evidence="2">
    <location>
        <begin position="173"/>
        <end position="419"/>
    </location>
</feature>
<dbReference type="Pfam" id="PF17408">
    <property type="entry name" value="MCD_N"/>
    <property type="match status" value="1"/>
</dbReference>
<sequence length="486" mass="54366">MNGVSYFADMLQSIADSSRRFLSLTSARENERHEIVSLGNIKANCETLLSSQGEASGMALAKSILDRWQRFDDERKREFLVLLAEEFGADEARLELAIDAYRLNPTPEAMRELHLAAEPRRQELIRRLNLAPKGIATLVAMRETLLKIKAGHPHLEALDADFAHLFVSWFNRGFLMLKPINWSTPADILEKIIRYEAVHYISGWDELRRRLAPEDRRCFAFFHPQLADDPLIFVEVALMREIPAAIDDVLKEDREIVPADEATTAVFYSISNCQEGLRGVSFGNFLIKQVVEDLSRECPKLDTFVTLSPVPGFAAWLSAERAAETSEAFNEDEQQKLAGLDNPDWAADAAAVAALQPALTQAAAWFFLKARGRGGKPVDPVARFHLGNGARLERINILGDRSARALKQSHGLMVNYLYKIDEIETNHEAYAAKGEVAASSAVRKLLRAERSSKDKARKDEAPRNAKAIKDQAASDKSDKVARELTQ</sequence>
<dbReference type="RefSeq" id="WP_099558097.1">
    <property type="nucleotide sequence ID" value="NZ_LT960614.1"/>
</dbReference>
<reference evidence="5" key="1">
    <citation type="submission" date="2017-09" db="EMBL/GenBank/DDBJ databases">
        <title>Genome sequence of Nannocystis excedens DSM 71.</title>
        <authorList>
            <person name="Blom J."/>
        </authorList>
    </citation>
    <scope>NUCLEOTIDE SEQUENCE [LARGE SCALE GENOMIC DNA]</scope>
    <source>
        <strain evidence="5">type strain: E19</strain>
    </source>
</reference>
<protein>
    <submittedName>
        <fullName evidence="4">Malonyl-CoA decarboxylase (MCD)</fullName>
    </submittedName>
</protein>
<dbReference type="InterPro" id="IPR038917">
    <property type="entry name" value="Malonyl_CoA_deC"/>
</dbReference>
<dbReference type="GO" id="GO:0050080">
    <property type="term" value="F:malonyl-CoA decarboxylase activity"/>
    <property type="evidence" value="ECO:0007669"/>
    <property type="project" value="InterPro"/>
</dbReference>
<dbReference type="PANTHER" id="PTHR28641">
    <property type="match status" value="1"/>
</dbReference>
<dbReference type="Pfam" id="PF05292">
    <property type="entry name" value="MCD"/>
    <property type="match status" value="1"/>
</dbReference>
<dbReference type="AlphaFoldDB" id="A0A2C9DCC1"/>
<feature type="region of interest" description="Disordered" evidence="1">
    <location>
        <begin position="448"/>
        <end position="486"/>
    </location>
</feature>
<evidence type="ECO:0000259" key="3">
    <source>
        <dbReference type="Pfam" id="PF17408"/>
    </source>
</evidence>
<evidence type="ECO:0000313" key="4">
    <source>
        <dbReference type="EMBL" id="SON57906.1"/>
    </source>
</evidence>
<dbReference type="InterPro" id="IPR042303">
    <property type="entry name" value="Malonyl_CoA_deC_C_sf"/>
</dbReference>
<dbReference type="PANTHER" id="PTHR28641:SF1">
    <property type="entry name" value="MALONYL-COA DECARBOXYLASE, MITOCHONDRIAL"/>
    <property type="match status" value="1"/>
</dbReference>
<keyword evidence="5" id="KW-1185">Reference proteome</keyword>
<dbReference type="InterPro" id="IPR007956">
    <property type="entry name" value="Malonyl_CoA_deC_C"/>
</dbReference>
<gene>
    <name evidence="4" type="ORF">HDIA_4365</name>
</gene>
<name>A0A2C9DCC1_9HYPH</name>
<dbReference type="Gene3D" id="3.40.630.150">
    <property type="entry name" value="Malonyl-CoA decarboxylase, catalytic domain"/>
    <property type="match status" value="1"/>
</dbReference>